<dbReference type="Pfam" id="PF24681">
    <property type="entry name" value="Kelch_KLHDC2_KLHL20_DRC7"/>
    <property type="match status" value="1"/>
</dbReference>
<sequence length="355" mass="37581">MHPELSTGLAALSLLNLVGAVPSCQSGQWEDLASIPTPRQEHGTTAIGNTTIAILGGIVPTNGSTTTTDLLQLYDIDSNTWKTVSPAPYKVNHPNIAAVHDKLYLLGGLAPGPVSTDVTMNWVASKLCYAYDVETDTWTQLASMPSGMERGSAIVGVQGEMIYLAGGMTVLMTGYQDAVDSVISFNTTSGKWQRLVVAAAELPESRQHGAGSVVGDTFYVVGGRRYNQTNYRDTVFKLDLANQEAGWETSTGHMPTARGGINGGAVGSTFYVFGGEGNPDSTTGVFNQTEAFDTVTQAWTELETMQVPRHGTQAAAANGRIYIPGGGLQQDGKVVTVDGVTTYQNPTAHFDAYCA</sequence>
<dbReference type="PANTHER" id="PTHR45632">
    <property type="entry name" value="LD33804P"/>
    <property type="match status" value="1"/>
</dbReference>
<keyword evidence="1" id="KW-0732">Signal</keyword>
<comment type="caution">
    <text evidence="2">The sequence shown here is derived from an EMBL/GenBank/DDBJ whole genome shotgun (WGS) entry which is preliminary data.</text>
</comment>
<dbReference type="Gene3D" id="2.120.10.80">
    <property type="entry name" value="Kelch-type beta propeller"/>
    <property type="match status" value="2"/>
</dbReference>
<dbReference type="OrthoDB" id="45365at2759"/>
<dbReference type="InterPro" id="IPR015915">
    <property type="entry name" value="Kelch-typ_b-propeller"/>
</dbReference>
<accession>A0A5N5D0B1</accession>
<evidence type="ECO:0000313" key="3">
    <source>
        <dbReference type="Proteomes" id="UP000325902"/>
    </source>
</evidence>
<proteinExistence type="predicted"/>
<dbReference type="EMBL" id="VCHE01000112">
    <property type="protein sequence ID" value="KAB2571085.1"/>
    <property type="molecule type" value="Genomic_DNA"/>
</dbReference>
<name>A0A5N5D0B1_9PEZI</name>
<evidence type="ECO:0000256" key="1">
    <source>
        <dbReference type="SAM" id="SignalP"/>
    </source>
</evidence>
<evidence type="ECO:0000313" key="2">
    <source>
        <dbReference type="EMBL" id="KAB2571085.1"/>
    </source>
</evidence>
<organism evidence="2 3">
    <name type="scientific">Lasiodiplodia theobromae</name>
    <dbReference type="NCBI Taxonomy" id="45133"/>
    <lineage>
        <taxon>Eukaryota</taxon>
        <taxon>Fungi</taxon>
        <taxon>Dikarya</taxon>
        <taxon>Ascomycota</taxon>
        <taxon>Pezizomycotina</taxon>
        <taxon>Dothideomycetes</taxon>
        <taxon>Dothideomycetes incertae sedis</taxon>
        <taxon>Botryosphaeriales</taxon>
        <taxon>Botryosphaeriaceae</taxon>
        <taxon>Lasiodiplodia</taxon>
    </lineage>
</organism>
<keyword evidence="3" id="KW-1185">Reference proteome</keyword>
<dbReference type="AlphaFoldDB" id="A0A5N5D0B1"/>
<dbReference type="SUPFAM" id="SSF117281">
    <property type="entry name" value="Kelch motif"/>
    <property type="match status" value="2"/>
</dbReference>
<protein>
    <submittedName>
        <fullName evidence="2">Kelch-like protein terF</fullName>
    </submittedName>
</protein>
<dbReference type="Pfam" id="PF01344">
    <property type="entry name" value="Kelch_1"/>
    <property type="match status" value="1"/>
</dbReference>
<dbReference type="PANTHER" id="PTHR45632:SF24">
    <property type="entry name" value="GALACTOSE OXIDASE"/>
    <property type="match status" value="1"/>
</dbReference>
<gene>
    <name evidence="2" type="primary">terF</name>
    <name evidence="2" type="ORF">DBV05_g10251</name>
</gene>
<feature type="signal peptide" evidence="1">
    <location>
        <begin position="1"/>
        <end position="20"/>
    </location>
</feature>
<reference evidence="2 3" key="1">
    <citation type="journal article" date="2019" name="Sci. Rep.">
        <title>A multi-omics analysis of the grapevine pathogen Lasiodiplodia theobromae reveals that temperature affects the expression of virulence- and pathogenicity-related genes.</title>
        <authorList>
            <person name="Felix C."/>
            <person name="Meneses R."/>
            <person name="Goncalves M.F.M."/>
            <person name="Tilleman L."/>
            <person name="Duarte A.S."/>
            <person name="Jorrin-Novo J.V."/>
            <person name="Van de Peer Y."/>
            <person name="Deforce D."/>
            <person name="Van Nieuwerburgh F."/>
            <person name="Esteves A.C."/>
            <person name="Alves A."/>
        </authorList>
    </citation>
    <scope>NUCLEOTIDE SEQUENCE [LARGE SCALE GENOMIC DNA]</scope>
    <source>
        <strain evidence="2 3">LA-SOL3</strain>
    </source>
</reference>
<dbReference type="SMART" id="SM00612">
    <property type="entry name" value="Kelch"/>
    <property type="match status" value="5"/>
</dbReference>
<dbReference type="InterPro" id="IPR006652">
    <property type="entry name" value="Kelch_1"/>
</dbReference>
<dbReference type="Proteomes" id="UP000325902">
    <property type="component" value="Unassembled WGS sequence"/>
</dbReference>
<feature type="chain" id="PRO_5025046892" evidence="1">
    <location>
        <begin position="21"/>
        <end position="355"/>
    </location>
</feature>